<gene>
    <name evidence="1" type="ORF">NLG97_g502</name>
</gene>
<comment type="caution">
    <text evidence="1">The sequence shown here is derived from an EMBL/GenBank/DDBJ whole genome shotgun (WGS) entry which is preliminary data.</text>
</comment>
<accession>A0ACC1RAI5</accession>
<dbReference type="Proteomes" id="UP001148737">
    <property type="component" value="Unassembled WGS sequence"/>
</dbReference>
<name>A0ACC1RAI5_9HYPO</name>
<keyword evidence="2" id="KW-1185">Reference proteome</keyword>
<protein>
    <submittedName>
        <fullName evidence="1">Uncharacterized protein</fullName>
    </submittedName>
</protein>
<organism evidence="1 2">
    <name type="scientific">Lecanicillium saksenae</name>
    <dbReference type="NCBI Taxonomy" id="468837"/>
    <lineage>
        <taxon>Eukaryota</taxon>
        <taxon>Fungi</taxon>
        <taxon>Dikarya</taxon>
        <taxon>Ascomycota</taxon>
        <taxon>Pezizomycotina</taxon>
        <taxon>Sordariomycetes</taxon>
        <taxon>Hypocreomycetidae</taxon>
        <taxon>Hypocreales</taxon>
        <taxon>Cordycipitaceae</taxon>
        <taxon>Lecanicillium</taxon>
    </lineage>
</organism>
<dbReference type="EMBL" id="JANAKD010000018">
    <property type="protein sequence ID" value="KAJ3499215.1"/>
    <property type="molecule type" value="Genomic_DNA"/>
</dbReference>
<sequence length="962" mass="106167">MIIPGTRPTSRPGTDALVNSPARRLILPFASVDFNSNFQRGAVGSAAHARKQDTGSANETVNTSAHFSHRNNYIGPGSDVVIPATDQQFNDMNPVIPTETSSHSPPSQSGNRRSSPTERRESPSASTSREHLSRANNTFRNTESIRATKTTMGLGRSQTPPHCGDLEGYGEFQGSPATRTPNNVRPSRQGDARSRGCDVRSSVSRRTHSRASNISRKRRFAGIDYQTSEPDRKRLAMSEAVKHWNECIQITTEESDRAKSAISHLKRKLQRQSSELETAQHTLQTSNRNLQALQKQYESLQAKDSRAAEDKSELEIKFKELSTDYEKLRAQMKEIPSRYSSCKDKLDTVISEQREVFNKSRSFYDGLSKKIKDDEARAKANAGAVEQALQSSKQKRDELKKFVEHMQRVFESRKSEYEHKIQCLEEKNEAQCDHIDTIEEDKEKLYKEMIASRSTKACLDGVNAQLSGFGAQIRALDASKDTLAIELNAVTTSRRLHDLPNNSDFRELQAQMSASDRRMGDLEKLIRENLLSAIESISSKQTESQASMGCLATMLEASLAKVQSRIQNHAIELNKTINNDNNSRAEAVKQLKLIATANGDLSSRVEVANSRLENLSEDISARSAIGTSITAILEEIQNLSERNDKILAAQGKQAEATGSRHKELAAQIDSKAINHEKVVKELVDGIKDQLGTTLSTIADSIAARAVNSDGKLLSADKKSLAEIESLRSNLQQIEARLSKVDKVPSSLQKIYDLSLLIEETSKYMGKEEVWVRQIMDERLLDSDVSATTHKSPSQELSSQHSVSSSNGLNLSSQESSTGDTSDIQIRKVVVHSPKMPCNSPLPVSQAQEQRRRRGVARPRSILKQTQAASMIDMSQSQPVSIRSGNHYTSEDVFEEIRPALVQSPGAQSQSSSHQTTGLTSMSDYLKFAKGTNRSSTAVLGDLVDAEAAFGNIISPPNCATTA</sequence>
<proteinExistence type="predicted"/>
<reference evidence="1" key="1">
    <citation type="submission" date="2022-07" db="EMBL/GenBank/DDBJ databases">
        <title>Genome Sequence of Lecanicillium saksenae.</title>
        <authorList>
            <person name="Buettner E."/>
        </authorList>
    </citation>
    <scope>NUCLEOTIDE SEQUENCE</scope>
    <source>
        <strain evidence="1">VT-O1</strain>
    </source>
</reference>
<evidence type="ECO:0000313" key="1">
    <source>
        <dbReference type="EMBL" id="KAJ3499215.1"/>
    </source>
</evidence>
<evidence type="ECO:0000313" key="2">
    <source>
        <dbReference type="Proteomes" id="UP001148737"/>
    </source>
</evidence>